<name>U6MSC1_9EIME</name>
<feature type="domain" description="PARG catalytic Macro" evidence="1">
    <location>
        <begin position="4"/>
        <end position="83"/>
    </location>
</feature>
<keyword evidence="3" id="KW-1185">Reference proteome</keyword>
<dbReference type="InterPro" id="IPR007724">
    <property type="entry name" value="Poly_GlycHdrlase"/>
</dbReference>
<dbReference type="GO" id="GO:0009225">
    <property type="term" value="P:nucleotide-sugar metabolic process"/>
    <property type="evidence" value="ECO:0007669"/>
    <property type="project" value="TreeGrafter"/>
</dbReference>
<dbReference type="GO" id="GO:1990966">
    <property type="term" value="P:ATP generation from poly-ADP-D-ribose"/>
    <property type="evidence" value="ECO:0007669"/>
    <property type="project" value="TreeGrafter"/>
</dbReference>
<protein>
    <recommendedName>
        <fullName evidence="1">PARG catalytic Macro domain-containing protein</fullName>
    </recommendedName>
</protein>
<dbReference type="Proteomes" id="UP000030754">
    <property type="component" value="Unassembled WGS sequence"/>
</dbReference>
<dbReference type="GO" id="GO:0006282">
    <property type="term" value="P:regulation of DNA repair"/>
    <property type="evidence" value="ECO:0007669"/>
    <property type="project" value="InterPro"/>
</dbReference>
<dbReference type="AlphaFoldDB" id="U6MSC1"/>
<reference evidence="2" key="2">
    <citation type="submission" date="2013-10" db="EMBL/GenBank/DDBJ databases">
        <authorList>
            <person name="Aslett M."/>
        </authorList>
    </citation>
    <scope>NUCLEOTIDE SEQUENCE [LARGE SCALE GENOMIC DNA]</scope>
    <source>
        <strain evidence="2">Houghton</strain>
    </source>
</reference>
<dbReference type="GO" id="GO:0005737">
    <property type="term" value="C:cytoplasm"/>
    <property type="evidence" value="ECO:0007669"/>
    <property type="project" value="TreeGrafter"/>
</dbReference>
<dbReference type="InterPro" id="IPR046372">
    <property type="entry name" value="PARG_cat_C"/>
</dbReference>
<sequence length="133" mass="14936">MVRNPNSQFQENKMKREVLKALLGFQGDPFEALLGEPKAPVATGKWGCVIFGGDNELKTLLQWIAASAAGRTLVYMAFGDKSLSGMQQTLNQIKEKFKTTADLFAAVLQVVALRGSFPRYSRQWSLWRELLRL</sequence>
<dbReference type="GO" id="GO:0005975">
    <property type="term" value="P:carbohydrate metabolic process"/>
    <property type="evidence" value="ECO:0007669"/>
    <property type="project" value="InterPro"/>
</dbReference>
<dbReference type="GO" id="GO:0004649">
    <property type="term" value="F:poly(ADP-ribose) glycohydrolase activity"/>
    <property type="evidence" value="ECO:0007669"/>
    <property type="project" value="InterPro"/>
</dbReference>
<dbReference type="VEuPathDB" id="ToxoDB:ENH_00071100"/>
<accession>U6MSC1</accession>
<dbReference type="PANTHER" id="PTHR12837">
    <property type="entry name" value="POLY ADP-RIBOSE GLYCOHYDROLASE"/>
    <property type="match status" value="1"/>
</dbReference>
<organism evidence="2 3">
    <name type="scientific">Eimeria necatrix</name>
    <dbReference type="NCBI Taxonomy" id="51315"/>
    <lineage>
        <taxon>Eukaryota</taxon>
        <taxon>Sar</taxon>
        <taxon>Alveolata</taxon>
        <taxon>Apicomplexa</taxon>
        <taxon>Conoidasida</taxon>
        <taxon>Coccidia</taxon>
        <taxon>Eucoccidiorida</taxon>
        <taxon>Eimeriorina</taxon>
        <taxon>Eimeriidae</taxon>
        <taxon>Eimeria</taxon>
    </lineage>
</organism>
<evidence type="ECO:0000313" key="3">
    <source>
        <dbReference type="Proteomes" id="UP000030754"/>
    </source>
</evidence>
<evidence type="ECO:0000313" key="2">
    <source>
        <dbReference type="EMBL" id="CDJ64525.1"/>
    </source>
</evidence>
<dbReference type="RefSeq" id="XP_013432992.1">
    <property type="nucleotide sequence ID" value="XM_013577538.1"/>
</dbReference>
<proteinExistence type="predicted"/>
<dbReference type="OrthoDB" id="329157at2759"/>
<dbReference type="PANTHER" id="PTHR12837:SF0">
    <property type="entry name" value="POLY(ADP-RIBOSE) GLYCOHYDROLASE"/>
    <property type="match status" value="1"/>
</dbReference>
<gene>
    <name evidence="2" type="ORF">ENH_00071100</name>
</gene>
<dbReference type="Pfam" id="PF05028">
    <property type="entry name" value="PARG_cat_C"/>
    <property type="match status" value="1"/>
</dbReference>
<reference evidence="2" key="1">
    <citation type="submission" date="2013-10" db="EMBL/GenBank/DDBJ databases">
        <title>Genomic analysis of the causative agents of coccidiosis in chickens.</title>
        <authorList>
            <person name="Reid A.J."/>
            <person name="Blake D."/>
            <person name="Billington K."/>
            <person name="Browne H."/>
            <person name="Dunn M."/>
            <person name="Hung S."/>
            <person name="Kawahara F."/>
            <person name="Miranda-Saavedra D."/>
            <person name="Mourier T."/>
            <person name="Nagra H."/>
            <person name="Otto T.D."/>
            <person name="Rawlings N."/>
            <person name="Sanchez A."/>
            <person name="Sanders M."/>
            <person name="Subramaniam C."/>
            <person name="Tay Y."/>
            <person name="Dear P."/>
            <person name="Doerig C."/>
            <person name="Gruber A."/>
            <person name="Parkinson J."/>
            <person name="Shirley M."/>
            <person name="Wan K.L."/>
            <person name="Berriman M."/>
            <person name="Tomley F."/>
            <person name="Pain A."/>
        </authorList>
    </citation>
    <scope>NUCLEOTIDE SEQUENCE [LARGE SCALE GENOMIC DNA]</scope>
    <source>
        <strain evidence="2">Houghton</strain>
    </source>
</reference>
<dbReference type="GO" id="GO:0005634">
    <property type="term" value="C:nucleus"/>
    <property type="evidence" value="ECO:0007669"/>
    <property type="project" value="TreeGrafter"/>
</dbReference>
<evidence type="ECO:0000259" key="1">
    <source>
        <dbReference type="Pfam" id="PF05028"/>
    </source>
</evidence>
<dbReference type="GeneID" id="25477242"/>
<dbReference type="EMBL" id="HG722967">
    <property type="protein sequence ID" value="CDJ64525.1"/>
    <property type="molecule type" value="Genomic_DNA"/>
</dbReference>